<gene>
    <name evidence="7" type="ORF">EY666_19365</name>
</gene>
<keyword evidence="2" id="KW-0134">Cell wall</keyword>
<evidence type="ECO:0000313" key="8">
    <source>
        <dbReference type="Proteomes" id="UP000305511"/>
    </source>
</evidence>
<protein>
    <recommendedName>
        <fullName evidence="6">SDR-like Ig domain-containing protein</fullName>
    </recommendedName>
</protein>
<dbReference type="InterPro" id="IPR041171">
    <property type="entry name" value="SDR_Ig"/>
</dbReference>
<evidence type="ECO:0000259" key="6">
    <source>
        <dbReference type="Pfam" id="PF17961"/>
    </source>
</evidence>
<evidence type="ECO:0000256" key="4">
    <source>
        <dbReference type="ARBA" id="ARBA00022729"/>
    </source>
</evidence>
<dbReference type="GO" id="GO:0007155">
    <property type="term" value="P:cell adhesion"/>
    <property type="evidence" value="ECO:0007669"/>
    <property type="project" value="InterPro"/>
</dbReference>
<comment type="caution">
    <text evidence="7">The sequence shown here is derived from an EMBL/GenBank/DDBJ whole genome shotgun (WGS) entry which is preliminary data.</text>
</comment>
<dbReference type="AlphaFoldDB" id="A0A4U3KA57"/>
<evidence type="ECO:0000256" key="5">
    <source>
        <dbReference type="ARBA" id="ARBA00023088"/>
    </source>
</evidence>
<dbReference type="InterPro" id="IPR011252">
    <property type="entry name" value="Fibrogen-bd_dom1"/>
</dbReference>
<proteinExistence type="predicted"/>
<comment type="subcellular location">
    <subcellularLocation>
        <location evidence="1">Secreted</location>
        <location evidence="1">Cell wall</location>
        <topology evidence="1">Peptidoglycan-anchor</topology>
    </subcellularLocation>
</comment>
<evidence type="ECO:0000256" key="1">
    <source>
        <dbReference type="ARBA" id="ARBA00004168"/>
    </source>
</evidence>
<dbReference type="Proteomes" id="UP000305511">
    <property type="component" value="Unassembled WGS sequence"/>
</dbReference>
<keyword evidence="4" id="KW-0732">Signal</keyword>
<dbReference type="Pfam" id="PF17961">
    <property type="entry name" value="Big_8"/>
    <property type="match status" value="1"/>
</dbReference>
<evidence type="ECO:0000256" key="3">
    <source>
        <dbReference type="ARBA" id="ARBA00022525"/>
    </source>
</evidence>
<sequence>MKKIKKYLSLTMIVTLILINFIQMPTALAVDYSDGFITKGELQDTDGNPKNEFEIGETMIAHYEYNIPDDATIKAGDTMTVKLPKELIIANDTSFNLVDDLGNIVGTAKLDKTTGEVVITFTDYYETNTANRKGTFDIYTNWNKEIVSEDETIDVDLGTGGSTIVVTPPKYPDPTEKLLKW</sequence>
<keyword evidence="3" id="KW-0964">Secreted</keyword>
<keyword evidence="5" id="KW-0572">Peptidoglycan-anchor</keyword>
<accession>A0A4U3KA57</accession>
<name>A0A4U3KA57_ENTFL</name>
<dbReference type="RefSeq" id="WP_137274605.1">
    <property type="nucleotide sequence ID" value="NZ_CP116561.1"/>
</dbReference>
<dbReference type="InterPro" id="IPR008966">
    <property type="entry name" value="Adhesion_dom_sf"/>
</dbReference>
<reference evidence="7 8" key="1">
    <citation type="submission" date="2019-02" db="EMBL/GenBank/DDBJ databases">
        <title>Bacteria dissemination in different level of health care in South Africa: the effectiveness of infections prevention and control.</title>
        <authorList>
            <person name="Shobo C."/>
            <person name="Amoako D.G."/>
            <person name="Allam M."/>
            <person name="Ismail A."/>
            <person name="Bester L.A."/>
            <person name="Essack S.Y."/>
        </authorList>
    </citation>
    <scope>NUCLEOTIDE SEQUENCE [LARGE SCALE GENOMIC DNA]</scope>
    <source>
        <strain evidence="7 8">2SIL2</strain>
    </source>
</reference>
<dbReference type="Gene3D" id="2.60.40.1280">
    <property type="match status" value="1"/>
</dbReference>
<evidence type="ECO:0000313" key="7">
    <source>
        <dbReference type="EMBL" id="TKK58228.1"/>
    </source>
</evidence>
<dbReference type="SUPFAM" id="SSF49401">
    <property type="entry name" value="Bacterial adhesins"/>
    <property type="match status" value="1"/>
</dbReference>
<evidence type="ECO:0000256" key="2">
    <source>
        <dbReference type="ARBA" id="ARBA00022512"/>
    </source>
</evidence>
<feature type="domain" description="SDR-like Ig" evidence="6">
    <location>
        <begin position="54"/>
        <end position="151"/>
    </location>
</feature>
<organism evidence="7 8">
    <name type="scientific">Enterococcus faecalis</name>
    <name type="common">Streptococcus faecalis</name>
    <dbReference type="NCBI Taxonomy" id="1351"/>
    <lineage>
        <taxon>Bacteria</taxon>
        <taxon>Bacillati</taxon>
        <taxon>Bacillota</taxon>
        <taxon>Bacilli</taxon>
        <taxon>Lactobacillales</taxon>
        <taxon>Enterococcaceae</taxon>
        <taxon>Enterococcus</taxon>
    </lineage>
</organism>
<dbReference type="EMBL" id="SIYF01000733">
    <property type="protein sequence ID" value="TKK58228.1"/>
    <property type="molecule type" value="Genomic_DNA"/>
</dbReference>